<reference evidence="3 4" key="1">
    <citation type="submission" date="2019-01" db="EMBL/GenBank/DDBJ databases">
        <title>Lactibacter flavus gen. nov., sp. nov., a novel bacterium of the family Propionibacteriaceae isolated from raw milk and dairy products.</title>
        <authorList>
            <person name="Huptas C."/>
            <person name="Wenning M."/>
            <person name="Breitenwieser F."/>
            <person name="Doll E."/>
            <person name="Von Neubeck M."/>
            <person name="Busse H.-J."/>
            <person name="Scherer S."/>
        </authorList>
    </citation>
    <scope>NUCLEOTIDE SEQUENCE [LARGE SCALE GENOMIC DNA]</scope>
    <source>
        <strain evidence="3 4">KCTC 33808</strain>
    </source>
</reference>
<organism evidence="3 4">
    <name type="scientific">Propioniciclava sinopodophylli</name>
    <dbReference type="NCBI Taxonomy" id="1837344"/>
    <lineage>
        <taxon>Bacteria</taxon>
        <taxon>Bacillati</taxon>
        <taxon>Actinomycetota</taxon>
        <taxon>Actinomycetes</taxon>
        <taxon>Propionibacteriales</taxon>
        <taxon>Propionibacteriaceae</taxon>
        <taxon>Propioniciclava</taxon>
    </lineage>
</organism>
<keyword evidence="2" id="KW-1133">Transmembrane helix</keyword>
<feature type="region of interest" description="Disordered" evidence="1">
    <location>
        <begin position="224"/>
        <end position="247"/>
    </location>
</feature>
<evidence type="ECO:0000313" key="4">
    <source>
        <dbReference type="Proteomes" id="UP000292373"/>
    </source>
</evidence>
<keyword evidence="4" id="KW-1185">Reference proteome</keyword>
<evidence type="ECO:0000313" key="3">
    <source>
        <dbReference type="EMBL" id="TBT88402.1"/>
    </source>
</evidence>
<gene>
    <name evidence="3" type="ORF">ET989_00085</name>
</gene>
<evidence type="ECO:0000256" key="2">
    <source>
        <dbReference type="SAM" id="Phobius"/>
    </source>
</evidence>
<feature type="transmembrane region" description="Helical" evidence="2">
    <location>
        <begin position="116"/>
        <end position="134"/>
    </location>
</feature>
<evidence type="ECO:0000256" key="1">
    <source>
        <dbReference type="SAM" id="MobiDB-lite"/>
    </source>
</evidence>
<feature type="compositionally biased region" description="Basic and acidic residues" evidence="1">
    <location>
        <begin position="238"/>
        <end position="247"/>
    </location>
</feature>
<name>A0A4Q9KH91_9ACTN</name>
<dbReference type="OrthoDB" id="3218604at2"/>
<sequence>MSYTGLIFGALAAFWLVYLVPLVLNRNENGLMDEIEPGEPFSASVTIVRRGTPLDSAENGTAVVSTPLNRRAALRELADIDREAARRRRIVLAFLAVVVCIVGAFAGFGLISWWTITAPLGLIVVFLGIARFSVRAMRKGLDARARLIRGGDTVDEHTVPIAVLDEVEEEAELSIELTAPVESTGTLWDPIPITAPTYVSRPLTPRTVRTIDLTAPIPALTGVPVTADLPHESATATEQDRPRAVGE</sequence>
<comment type="caution">
    <text evidence="3">The sequence shown here is derived from an EMBL/GenBank/DDBJ whole genome shotgun (WGS) entry which is preliminary data.</text>
</comment>
<accession>A0A4Q9KH91</accession>
<protein>
    <submittedName>
        <fullName evidence="3">Uncharacterized protein</fullName>
    </submittedName>
</protein>
<dbReference type="RefSeq" id="WP_131166533.1">
    <property type="nucleotide sequence ID" value="NZ_SDMQ01000001.1"/>
</dbReference>
<dbReference type="AlphaFoldDB" id="A0A4Q9KH91"/>
<proteinExistence type="predicted"/>
<dbReference type="Proteomes" id="UP000292373">
    <property type="component" value="Unassembled WGS sequence"/>
</dbReference>
<feature type="transmembrane region" description="Helical" evidence="2">
    <location>
        <begin position="90"/>
        <end position="110"/>
    </location>
</feature>
<keyword evidence="2" id="KW-0812">Transmembrane</keyword>
<dbReference type="EMBL" id="SDMQ01000001">
    <property type="protein sequence ID" value="TBT88402.1"/>
    <property type="molecule type" value="Genomic_DNA"/>
</dbReference>
<feature type="transmembrane region" description="Helical" evidence="2">
    <location>
        <begin position="6"/>
        <end position="24"/>
    </location>
</feature>
<keyword evidence="2" id="KW-0472">Membrane</keyword>